<evidence type="ECO:0008006" key="4">
    <source>
        <dbReference type="Google" id="ProtNLM"/>
    </source>
</evidence>
<feature type="region of interest" description="Disordered" evidence="1">
    <location>
        <begin position="358"/>
        <end position="414"/>
    </location>
</feature>
<dbReference type="AlphaFoldDB" id="A0A2T0JWS8"/>
<feature type="compositionally biased region" description="Basic and acidic residues" evidence="1">
    <location>
        <begin position="182"/>
        <end position="216"/>
    </location>
</feature>
<name>A0A2T0JWS8_9ACTN</name>
<keyword evidence="3" id="KW-1185">Reference proteome</keyword>
<dbReference type="Proteomes" id="UP000239415">
    <property type="component" value="Unassembled WGS sequence"/>
</dbReference>
<reference evidence="2 3" key="1">
    <citation type="submission" date="2018-03" db="EMBL/GenBank/DDBJ databases">
        <title>Genomic Encyclopedia of Archaeal and Bacterial Type Strains, Phase II (KMG-II): from individual species to whole genera.</title>
        <authorList>
            <person name="Goeker M."/>
        </authorList>
    </citation>
    <scope>NUCLEOTIDE SEQUENCE [LARGE SCALE GENOMIC DNA]</scope>
    <source>
        <strain evidence="2 3">DSM 43146</strain>
    </source>
</reference>
<proteinExistence type="predicted"/>
<feature type="compositionally biased region" description="Basic and acidic residues" evidence="1">
    <location>
        <begin position="153"/>
        <end position="173"/>
    </location>
</feature>
<organism evidence="2 3">
    <name type="scientific">Actinoplanes italicus</name>
    <dbReference type="NCBI Taxonomy" id="113567"/>
    <lineage>
        <taxon>Bacteria</taxon>
        <taxon>Bacillati</taxon>
        <taxon>Actinomycetota</taxon>
        <taxon>Actinomycetes</taxon>
        <taxon>Micromonosporales</taxon>
        <taxon>Micromonosporaceae</taxon>
        <taxon>Actinoplanes</taxon>
    </lineage>
</organism>
<feature type="region of interest" description="Disordered" evidence="1">
    <location>
        <begin position="252"/>
        <end position="289"/>
    </location>
</feature>
<feature type="compositionally biased region" description="Low complexity" evidence="1">
    <location>
        <begin position="122"/>
        <end position="138"/>
    </location>
</feature>
<evidence type="ECO:0000313" key="2">
    <source>
        <dbReference type="EMBL" id="PRX12190.1"/>
    </source>
</evidence>
<gene>
    <name evidence="2" type="ORF">CLV67_12947</name>
</gene>
<feature type="region of interest" description="Disordered" evidence="1">
    <location>
        <begin position="85"/>
        <end position="216"/>
    </location>
</feature>
<feature type="compositionally biased region" description="Basic and acidic residues" evidence="1">
    <location>
        <begin position="260"/>
        <end position="283"/>
    </location>
</feature>
<sequence length="414" mass="44160">MTVQDSETETRPCAHCGRPVPQRASAGRPFRYCRDNDGECQRASRNVRMRHRQSPGLAGQVARTWEVVDRLDQLVGSLTEALHSEMSPAGVERQVAEVRAETSGQVAAAHAERDDARRDADQATTAAAAAQQLAAAATAERDEARQQATDAQRTAEEADRRAQEALTARDEAVRAATTAVALRERAEAERDTAADELGGARRELQEVRGQRDTAERDLKTAIQDFKDFRGTAEAAQRHAQEELTAVREQLEQVSASAVADRQRADTAGRDRDDAAEQARRARAEATAAQESLVAVTAERDGFRRTHEDLERSLERAVREQADLERRLTSARADADAAHERVAQLTSQVSDLAAALAALGSGRPGPAPAFAQPAAPAQLTASAQPAASAPAQLTASAQPAASAPAPAQPTASGNS</sequence>
<protein>
    <recommendedName>
        <fullName evidence="4">Chromosome segregation ATPase</fullName>
    </recommendedName>
</protein>
<evidence type="ECO:0000313" key="3">
    <source>
        <dbReference type="Proteomes" id="UP000239415"/>
    </source>
</evidence>
<evidence type="ECO:0000256" key="1">
    <source>
        <dbReference type="SAM" id="MobiDB-lite"/>
    </source>
</evidence>
<dbReference type="EMBL" id="PVMZ01000029">
    <property type="protein sequence ID" value="PRX12190.1"/>
    <property type="molecule type" value="Genomic_DNA"/>
</dbReference>
<feature type="compositionally biased region" description="Low complexity" evidence="1">
    <location>
        <begin position="367"/>
        <end position="414"/>
    </location>
</feature>
<accession>A0A2T0JWS8</accession>
<comment type="caution">
    <text evidence="2">The sequence shown here is derived from an EMBL/GenBank/DDBJ whole genome shotgun (WGS) entry which is preliminary data.</text>
</comment>
<feature type="compositionally biased region" description="Basic and acidic residues" evidence="1">
    <location>
        <begin position="110"/>
        <end position="121"/>
    </location>
</feature>